<reference evidence="1 2" key="1">
    <citation type="journal article" date="2016" name="Nat. Commun.">
        <title>Thousands of microbial genomes shed light on interconnected biogeochemical processes in an aquifer system.</title>
        <authorList>
            <person name="Anantharaman K."/>
            <person name="Brown C.T."/>
            <person name="Hug L.A."/>
            <person name="Sharon I."/>
            <person name="Castelle C.J."/>
            <person name="Probst A.J."/>
            <person name="Thomas B.C."/>
            <person name="Singh A."/>
            <person name="Wilkins M.J."/>
            <person name="Karaoz U."/>
            <person name="Brodie E.L."/>
            <person name="Williams K.H."/>
            <person name="Hubbard S.S."/>
            <person name="Banfield J.F."/>
        </authorList>
    </citation>
    <scope>NUCLEOTIDE SEQUENCE [LARGE SCALE GENOMIC DNA]</scope>
</reference>
<dbReference type="Proteomes" id="UP000178187">
    <property type="component" value="Unassembled WGS sequence"/>
</dbReference>
<organism evidence="1 2">
    <name type="scientific">Candidatus Danuiimicrobium aquiferis</name>
    <dbReference type="NCBI Taxonomy" id="1801832"/>
    <lineage>
        <taxon>Bacteria</taxon>
        <taxon>Pseudomonadati</taxon>
        <taxon>Candidatus Omnitrophota</taxon>
        <taxon>Candidatus Danuiimicrobium</taxon>
    </lineage>
</organism>
<dbReference type="EMBL" id="MHFR01000042">
    <property type="protein sequence ID" value="OGW97423.1"/>
    <property type="molecule type" value="Genomic_DNA"/>
</dbReference>
<dbReference type="AlphaFoldDB" id="A0A1G1KWX8"/>
<name>A0A1G1KWX8_9BACT</name>
<protein>
    <submittedName>
        <fullName evidence="1">Uncharacterized protein</fullName>
    </submittedName>
</protein>
<proteinExistence type="predicted"/>
<gene>
    <name evidence="1" type="ORF">A3G33_09535</name>
</gene>
<evidence type="ECO:0000313" key="1">
    <source>
        <dbReference type="EMBL" id="OGW97423.1"/>
    </source>
</evidence>
<sequence>MPKAGIQLFVWIPAFAGMTEMNILSTENTFKTLNNYKYLYIATANGGKPLTSSTYFRQAEDIY</sequence>
<evidence type="ECO:0000313" key="2">
    <source>
        <dbReference type="Proteomes" id="UP000178187"/>
    </source>
</evidence>
<accession>A0A1G1KWX8</accession>
<comment type="caution">
    <text evidence="1">The sequence shown here is derived from an EMBL/GenBank/DDBJ whole genome shotgun (WGS) entry which is preliminary data.</text>
</comment>